<accession>A0A6F9Y4Z7</accession>
<comment type="caution">
    <text evidence="9">The sequence shown here is derived from an EMBL/GenBank/DDBJ whole genome shotgun (WGS) entry which is preliminary data.</text>
</comment>
<dbReference type="GO" id="GO:0000034">
    <property type="term" value="F:adenine deaminase activity"/>
    <property type="evidence" value="ECO:0007669"/>
    <property type="project" value="UniProtKB-UniRule"/>
</dbReference>
<comment type="cofactor">
    <cofactor evidence="6">
        <name>Mn(2+)</name>
        <dbReference type="ChEBI" id="CHEBI:29035"/>
    </cofactor>
</comment>
<reference evidence="9" key="1">
    <citation type="submission" date="2019-10" db="EMBL/GenBank/DDBJ databases">
        <title>Lactobacillus agilis SN811 Whole Genome Sequencing Project.</title>
        <authorList>
            <person name="Suzuki S."/>
            <person name="Endo A."/>
            <person name="Maeno S."/>
            <person name="Shiwa Y."/>
            <person name="Matsutani M."/>
            <person name="Kajikawa A."/>
        </authorList>
    </citation>
    <scope>NUCLEOTIDE SEQUENCE</scope>
    <source>
        <strain evidence="9">SN811</strain>
    </source>
</reference>
<evidence type="ECO:0000313" key="9">
    <source>
        <dbReference type="EMBL" id="GET12576.1"/>
    </source>
</evidence>
<evidence type="ECO:0000256" key="2">
    <source>
        <dbReference type="ARBA" id="ARBA00012782"/>
    </source>
</evidence>
<dbReference type="Proteomes" id="UP000494160">
    <property type="component" value="Unassembled WGS sequence"/>
</dbReference>
<sequence>MDKKHLKKLIDVAAGRLPADLVLKNARLIDVYQARVTKGDLAIVDGLIAGLGQTYQGLKEVDLAGAYLAPGFIEPHIHIESAYISPEEFSRLFLARGTTTAFPDPHEIVNVAGLTGLNYMLAASKLAKLDFHYMMPSCVPASEMENAGATITANDMEQPLAADQVDGLAEFMSYPDVIAAREASLAKILTAKKFHRRIDGHAPLVTGKDLNAYVAAGIDNDHECSTVAEMEERLALGMYVFLREGSVAHDLRTLIKGVTPANSRRCVLSADDMQAKTVLKTGHLDHSINICIEEGLDPLTAIQMATLNAAEACQLSDRGALAPGLRADLVVFDSLEKLVVKQTYVKGELVAENGHYLGEVTTYPTDSVKSSIHIKDFSAEKLKLKLKSPHVRAIEVIAGEVLTKEAKVTVDLTDSGDFAYNPNQDLTKVAVIERHHNTGNVFCGLLKGYGIKNGAIALSIGHDSHNVIVTGTSDTDMTLAVKELERLGGGVVLVHQGKIGPVMPLPIAGLMSNLSGEETVAIQNKIDAFAHSQLQIPTKINPVMTLSFMPLSVIPELKITDMGLVDVNNFKFVPLEYQD</sequence>
<dbReference type="NCBIfam" id="TIGR01178">
    <property type="entry name" value="ade"/>
    <property type="match status" value="1"/>
</dbReference>
<dbReference type="InterPro" id="IPR006680">
    <property type="entry name" value="Amidohydro-rel"/>
</dbReference>
<dbReference type="CDD" id="cd01295">
    <property type="entry name" value="AdeC"/>
    <property type="match status" value="1"/>
</dbReference>
<dbReference type="Pfam" id="PF01979">
    <property type="entry name" value="Amidohydro_1"/>
    <property type="match status" value="1"/>
</dbReference>
<dbReference type="EMBL" id="BLAP01000041">
    <property type="protein sequence ID" value="GET12576.1"/>
    <property type="molecule type" value="Genomic_DNA"/>
</dbReference>
<evidence type="ECO:0000256" key="1">
    <source>
        <dbReference type="ARBA" id="ARBA00006773"/>
    </source>
</evidence>
<name>A0A6F9Y4Z7_9LACO</name>
<evidence type="ECO:0000256" key="6">
    <source>
        <dbReference type="HAMAP-Rule" id="MF_01518"/>
    </source>
</evidence>
<dbReference type="PANTHER" id="PTHR11113">
    <property type="entry name" value="N-ACETYLGLUCOSAMINE-6-PHOSPHATE DEACETYLASE"/>
    <property type="match status" value="1"/>
</dbReference>
<gene>
    <name evidence="9" type="primary">adeC</name>
    <name evidence="6" type="synonym">ade</name>
    <name evidence="9" type="ORF">SN811_10760</name>
</gene>
<dbReference type="InterPro" id="IPR032466">
    <property type="entry name" value="Metal_Hydrolase"/>
</dbReference>
<dbReference type="Gene3D" id="3.20.20.140">
    <property type="entry name" value="Metal-dependent hydrolases"/>
    <property type="match status" value="1"/>
</dbReference>
<dbReference type="InterPro" id="IPR011059">
    <property type="entry name" value="Metal-dep_hydrolase_composite"/>
</dbReference>
<evidence type="ECO:0000259" key="7">
    <source>
        <dbReference type="Pfam" id="PF01979"/>
    </source>
</evidence>
<dbReference type="AlphaFoldDB" id="A0A6F9Y4Z7"/>
<evidence type="ECO:0000259" key="8">
    <source>
        <dbReference type="Pfam" id="PF13382"/>
    </source>
</evidence>
<dbReference type="HAMAP" id="MF_01518">
    <property type="entry name" value="Adenine_deamin"/>
    <property type="match status" value="1"/>
</dbReference>
<dbReference type="SUPFAM" id="SSF51338">
    <property type="entry name" value="Composite domain of metallo-dependent hydrolases"/>
    <property type="match status" value="1"/>
</dbReference>
<dbReference type="EC" id="3.5.4.2" evidence="2 6"/>
<dbReference type="RefSeq" id="WP_172577330.1">
    <property type="nucleotide sequence ID" value="NZ_BLAP01000041.1"/>
</dbReference>
<evidence type="ECO:0000256" key="3">
    <source>
        <dbReference type="ARBA" id="ARBA00022801"/>
    </source>
</evidence>
<evidence type="ECO:0000256" key="5">
    <source>
        <dbReference type="ARBA" id="ARBA00047720"/>
    </source>
</evidence>
<proteinExistence type="inferred from homology"/>
<feature type="domain" description="Adenine deaminase C-terminal" evidence="8">
    <location>
        <begin position="401"/>
        <end position="571"/>
    </location>
</feature>
<comment type="catalytic activity">
    <reaction evidence="5 6">
        <text>adenine + H2O + H(+) = hypoxanthine + NH4(+)</text>
        <dbReference type="Rhea" id="RHEA:23688"/>
        <dbReference type="ChEBI" id="CHEBI:15377"/>
        <dbReference type="ChEBI" id="CHEBI:15378"/>
        <dbReference type="ChEBI" id="CHEBI:16708"/>
        <dbReference type="ChEBI" id="CHEBI:17368"/>
        <dbReference type="ChEBI" id="CHEBI:28938"/>
        <dbReference type="EC" id="3.5.4.2"/>
    </reaction>
</comment>
<keyword evidence="4 6" id="KW-0464">Manganese</keyword>
<dbReference type="InterPro" id="IPR006679">
    <property type="entry name" value="Adenine_deam"/>
</dbReference>
<organism evidence="9">
    <name type="scientific">Ligilactobacillus agilis</name>
    <dbReference type="NCBI Taxonomy" id="1601"/>
    <lineage>
        <taxon>Bacteria</taxon>
        <taxon>Bacillati</taxon>
        <taxon>Bacillota</taxon>
        <taxon>Bacilli</taxon>
        <taxon>Lactobacillales</taxon>
        <taxon>Lactobacillaceae</taxon>
        <taxon>Ligilactobacillus</taxon>
    </lineage>
</organism>
<dbReference type="PANTHER" id="PTHR11113:SF2">
    <property type="entry name" value="ADENINE DEAMINASE"/>
    <property type="match status" value="1"/>
</dbReference>
<dbReference type="Pfam" id="PF13382">
    <property type="entry name" value="Adenine_deam_C"/>
    <property type="match status" value="1"/>
</dbReference>
<dbReference type="SUPFAM" id="SSF51556">
    <property type="entry name" value="Metallo-dependent hydrolases"/>
    <property type="match status" value="1"/>
</dbReference>
<dbReference type="GO" id="GO:0006146">
    <property type="term" value="P:adenine catabolic process"/>
    <property type="evidence" value="ECO:0007669"/>
    <property type="project" value="InterPro"/>
</dbReference>
<dbReference type="InterPro" id="IPR026912">
    <property type="entry name" value="Adenine_deam_C"/>
</dbReference>
<dbReference type="Gene3D" id="2.30.40.10">
    <property type="entry name" value="Urease, subunit C, domain 1"/>
    <property type="match status" value="1"/>
</dbReference>
<feature type="domain" description="Amidohydrolase-related" evidence="7">
    <location>
        <begin position="67"/>
        <end position="350"/>
    </location>
</feature>
<keyword evidence="3 6" id="KW-0378">Hydrolase</keyword>
<comment type="similarity">
    <text evidence="1 6">Belongs to the metallo-dependent hydrolases superfamily. Adenine deaminase family.</text>
</comment>
<protein>
    <recommendedName>
        <fullName evidence="2 6">Adenine deaminase</fullName>
        <shortName evidence="6">Adenase</shortName>
        <shortName evidence="6">Adenine aminase</shortName>
        <ecNumber evidence="2 6">3.5.4.2</ecNumber>
    </recommendedName>
</protein>
<evidence type="ECO:0000256" key="4">
    <source>
        <dbReference type="ARBA" id="ARBA00023211"/>
    </source>
</evidence>